<dbReference type="GO" id="GO:0005524">
    <property type="term" value="F:ATP binding"/>
    <property type="evidence" value="ECO:0007669"/>
    <property type="project" value="UniProtKB-UniRule"/>
</dbReference>
<evidence type="ECO:0000313" key="19">
    <source>
        <dbReference type="Proteomes" id="UP000655994"/>
    </source>
</evidence>
<dbReference type="Proteomes" id="UP000655994">
    <property type="component" value="Unassembled WGS sequence"/>
</dbReference>
<evidence type="ECO:0000256" key="2">
    <source>
        <dbReference type="ARBA" id="ARBA00022515"/>
    </source>
</evidence>
<comment type="similarity">
    <text evidence="1 13">Belongs to the helicase family. DnaB subfamily.</text>
</comment>
<dbReference type="SUPFAM" id="SSF52540">
    <property type="entry name" value="P-loop containing nucleoside triphosphate hydrolases"/>
    <property type="match status" value="1"/>
</dbReference>
<dbReference type="GO" id="GO:1990077">
    <property type="term" value="C:primosome complex"/>
    <property type="evidence" value="ECO:0007669"/>
    <property type="project" value="UniProtKB-UniRule"/>
</dbReference>
<dbReference type="CDD" id="cd00984">
    <property type="entry name" value="DnaB_C"/>
    <property type="match status" value="1"/>
</dbReference>
<evidence type="ECO:0000256" key="8">
    <source>
        <dbReference type="ARBA" id="ARBA00023125"/>
    </source>
</evidence>
<dbReference type="InterPro" id="IPR007693">
    <property type="entry name" value="DNA_helicase_DnaB-like_N"/>
</dbReference>
<dbReference type="GO" id="GO:0042802">
    <property type="term" value="F:identical protein binding"/>
    <property type="evidence" value="ECO:0007669"/>
    <property type="project" value="UniProtKB-ARBA"/>
</dbReference>
<evidence type="ECO:0000313" key="16">
    <source>
        <dbReference type="EMBL" id="MBJ7265429.1"/>
    </source>
</evidence>
<protein>
    <recommendedName>
        <fullName evidence="12 13">Replicative DNA helicase</fullName>
        <ecNumber evidence="12 13">5.6.2.3</ecNumber>
    </recommendedName>
</protein>
<keyword evidence="5 13" id="KW-0378">Hydrolase</keyword>
<keyword evidence="3 13" id="KW-0235">DNA replication</keyword>
<dbReference type="GO" id="GO:0005829">
    <property type="term" value="C:cytosol"/>
    <property type="evidence" value="ECO:0007669"/>
    <property type="project" value="TreeGrafter"/>
</dbReference>
<evidence type="ECO:0000256" key="7">
    <source>
        <dbReference type="ARBA" id="ARBA00022840"/>
    </source>
</evidence>
<evidence type="ECO:0000256" key="9">
    <source>
        <dbReference type="ARBA" id="ARBA00023235"/>
    </source>
</evidence>
<dbReference type="Pfam" id="PF00772">
    <property type="entry name" value="DnaB"/>
    <property type="match status" value="1"/>
</dbReference>
<dbReference type="RefSeq" id="WP_199493181.1">
    <property type="nucleotide sequence ID" value="NZ_JAEMOP010000009.1"/>
</dbReference>
<keyword evidence="7 13" id="KW-0067">ATP-binding</keyword>
<organism evidence="17 18">
    <name type="scientific">Idiomarina abyssalis</name>
    <dbReference type="NCBI Taxonomy" id="86102"/>
    <lineage>
        <taxon>Bacteria</taxon>
        <taxon>Pseudomonadati</taxon>
        <taxon>Pseudomonadota</taxon>
        <taxon>Gammaproteobacteria</taxon>
        <taxon>Alteromonadales</taxon>
        <taxon>Idiomarinaceae</taxon>
        <taxon>Idiomarina</taxon>
    </lineage>
</organism>
<evidence type="ECO:0000313" key="17">
    <source>
        <dbReference type="EMBL" id="MBJ7316897.1"/>
    </source>
</evidence>
<keyword evidence="8 13" id="KW-0238">DNA-binding</keyword>
<gene>
    <name evidence="17" type="primary">dnaB</name>
    <name evidence="16" type="ORF">JHC10_00590</name>
    <name evidence="17" type="ORF">JHC11_12950</name>
</gene>
<comment type="catalytic activity">
    <reaction evidence="11 13">
        <text>ATP + H2O = ADP + phosphate + H(+)</text>
        <dbReference type="Rhea" id="RHEA:13065"/>
        <dbReference type="ChEBI" id="CHEBI:15377"/>
        <dbReference type="ChEBI" id="CHEBI:15378"/>
        <dbReference type="ChEBI" id="CHEBI:30616"/>
        <dbReference type="ChEBI" id="CHEBI:43474"/>
        <dbReference type="ChEBI" id="CHEBI:456216"/>
        <dbReference type="EC" id="5.6.2.3"/>
    </reaction>
</comment>
<evidence type="ECO:0000256" key="11">
    <source>
        <dbReference type="ARBA" id="ARBA00048954"/>
    </source>
</evidence>
<keyword evidence="19" id="KW-1185">Reference proteome</keyword>
<dbReference type="NCBIfam" id="TIGR00665">
    <property type="entry name" value="DnaB"/>
    <property type="match status" value="1"/>
</dbReference>
<keyword evidence="9" id="KW-0413">Isomerase</keyword>
<evidence type="ECO:0000256" key="3">
    <source>
        <dbReference type="ARBA" id="ARBA00022705"/>
    </source>
</evidence>
<evidence type="ECO:0000256" key="10">
    <source>
        <dbReference type="ARBA" id="ARBA00044932"/>
    </source>
</evidence>
<dbReference type="PROSITE" id="PS51199">
    <property type="entry name" value="SF4_HELICASE"/>
    <property type="match status" value="1"/>
</dbReference>
<evidence type="ECO:0000256" key="13">
    <source>
        <dbReference type="RuleBase" id="RU362085"/>
    </source>
</evidence>
<dbReference type="GO" id="GO:0006269">
    <property type="term" value="P:DNA replication, synthesis of primer"/>
    <property type="evidence" value="ECO:0007669"/>
    <property type="project" value="UniProtKB-UniRule"/>
</dbReference>
<evidence type="ECO:0000256" key="6">
    <source>
        <dbReference type="ARBA" id="ARBA00022806"/>
    </source>
</evidence>
<dbReference type="AlphaFoldDB" id="A0A8I1GDE6"/>
<dbReference type="NCBIfam" id="NF004384">
    <property type="entry name" value="PRK05748.1"/>
    <property type="match status" value="1"/>
</dbReference>
<dbReference type="FunFam" id="1.10.860.10:FF:000001">
    <property type="entry name" value="Replicative DNA helicase"/>
    <property type="match status" value="1"/>
</dbReference>
<dbReference type="InterPro" id="IPR007694">
    <property type="entry name" value="DNA_helicase_DnaB-like_C"/>
</dbReference>
<name>A0A8I1GDE6_9GAMM</name>
<feature type="region of interest" description="Disordered" evidence="14">
    <location>
        <begin position="1"/>
        <end position="41"/>
    </location>
</feature>
<dbReference type="SUPFAM" id="SSF48024">
    <property type="entry name" value="N-terminal domain of DnaB helicase"/>
    <property type="match status" value="1"/>
</dbReference>
<reference evidence="17 19" key="1">
    <citation type="submission" date="2020-09" db="EMBL/GenBank/DDBJ databases">
        <title>Draft Genomes of Bacterial Isolates from North Pond Shallow Sediments.</title>
        <authorList>
            <person name="Kiel Reese B."/>
            <person name="Mullis M."/>
            <person name="Weisend R.E."/>
        </authorList>
    </citation>
    <scope>NUCLEOTIDE SEQUENCE</scope>
    <source>
        <strain evidence="17">KJE-2</strain>
        <strain evidence="16 19">KJE-3</strain>
    </source>
</reference>
<comment type="caution">
    <text evidence="17">The sequence shown here is derived from an EMBL/GenBank/DDBJ whole genome shotgun (WGS) entry which is preliminary data.</text>
</comment>
<evidence type="ECO:0000313" key="18">
    <source>
        <dbReference type="Proteomes" id="UP000621390"/>
    </source>
</evidence>
<evidence type="ECO:0000256" key="5">
    <source>
        <dbReference type="ARBA" id="ARBA00022801"/>
    </source>
</evidence>
<proteinExistence type="inferred from homology"/>
<keyword evidence="6 13" id="KW-0347">Helicase</keyword>
<dbReference type="InterPro" id="IPR036185">
    <property type="entry name" value="DNA_heli_DnaB-like_N_sf"/>
</dbReference>
<dbReference type="GO" id="GO:0016787">
    <property type="term" value="F:hydrolase activity"/>
    <property type="evidence" value="ECO:0007669"/>
    <property type="project" value="UniProtKB-KW"/>
</dbReference>
<dbReference type="EMBL" id="JAEMOP010000009">
    <property type="protein sequence ID" value="MBJ7316897.1"/>
    <property type="molecule type" value="Genomic_DNA"/>
</dbReference>
<dbReference type="Gene3D" id="1.10.860.10">
    <property type="entry name" value="DNAb Helicase, Chain A"/>
    <property type="match status" value="1"/>
</dbReference>
<feature type="compositionally biased region" description="Polar residues" evidence="14">
    <location>
        <begin position="17"/>
        <end position="41"/>
    </location>
</feature>
<dbReference type="FunFam" id="3.40.50.300:FF:000076">
    <property type="entry name" value="Replicative DNA helicase"/>
    <property type="match status" value="1"/>
</dbReference>
<evidence type="ECO:0000256" key="1">
    <source>
        <dbReference type="ARBA" id="ARBA00008428"/>
    </source>
</evidence>
<keyword evidence="2 13" id="KW-0639">Primosome</keyword>
<evidence type="ECO:0000256" key="14">
    <source>
        <dbReference type="SAM" id="MobiDB-lite"/>
    </source>
</evidence>
<dbReference type="PANTHER" id="PTHR30153">
    <property type="entry name" value="REPLICATIVE DNA HELICASE DNAB"/>
    <property type="match status" value="1"/>
</dbReference>
<dbReference type="GO" id="GO:0003677">
    <property type="term" value="F:DNA binding"/>
    <property type="evidence" value="ECO:0007669"/>
    <property type="project" value="UniProtKB-UniRule"/>
</dbReference>
<evidence type="ECO:0000256" key="4">
    <source>
        <dbReference type="ARBA" id="ARBA00022741"/>
    </source>
</evidence>
<evidence type="ECO:0000256" key="12">
    <source>
        <dbReference type="NCBIfam" id="TIGR00665"/>
    </source>
</evidence>
<keyword evidence="4 13" id="KW-0547">Nucleotide-binding</keyword>
<feature type="domain" description="SF4 helicase" evidence="15">
    <location>
        <begin position="222"/>
        <end position="489"/>
    </location>
</feature>
<dbReference type="InterPro" id="IPR027417">
    <property type="entry name" value="P-loop_NTPase"/>
</dbReference>
<evidence type="ECO:0000259" key="15">
    <source>
        <dbReference type="PROSITE" id="PS51199"/>
    </source>
</evidence>
<dbReference type="EMBL" id="JAEMOS010000002">
    <property type="protein sequence ID" value="MBJ7265429.1"/>
    <property type="molecule type" value="Genomic_DNA"/>
</dbReference>
<dbReference type="EC" id="5.6.2.3" evidence="12 13"/>
<accession>A0A8I1GDE6</accession>
<dbReference type="InterPro" id="IPR016136">
    <property type="entry name" value="DNA_helicase_N/primase_C"/>
</dbReference>
<dbReference type="Pfam" id="PF03796">
    <property type="entry name" value="DnaB_C"/>
    <property type="match status" value="1"/>
</dbReference>
<comment type="function">
    <text evidence="10 13">The main replicative DNA helicase, it participates in initiation and elongation during chromosome replication. Travels ahead of the DNA replisome, separating dsDNA into templates for DNA synthesis. A processive ATP-dependent 5'-3' DNA helicase it has DNA-dependent ATPase activity.</text>
</comment>
<dbReference type="Proteomes" id="UP000621390">
    <property type="component" value="Unassembled WGS sequence"/>
</dbReference>
<sequence length="492" mass="54290">MDPVNLDAITDEAYRRATNQSGQEVRTSQQRPSASRASNEASPIFNQAPHSIEAEQSVLGGLMLDNDSWDKISGLIIAEDFYHRIHRIIFKAIGTLSGQSKPADLVTVSEYLEQQRELNTTVNFSYLGEIAKNTPSAANIVAYANIVRERAIVREMIGAANEITESGYQTQGRSSSELLDKAESLIFRIAEKRNTGDSGPKPINDVLSATIDKIEQLSNLDNHDGVTGVSTGFIDLDQMTAGLQPADLCIVAARPSMGKTTFAMNIAENIALKQDLPVVIFSLEMPSEQIMMRMLSSLSAVDQNKIRTGKLQDEDWAKVANTMSILNSRGNLYIDDSSGLTPTEVRSRTRRIAREHGGIALVMVDYLQLMTVPGKSENRTLEIAEISRSLKSLAKEMDTPVLALSQLNRSLESRADKRPVNSDLRESGSIEQDADVIMFIYRDEVYHPDSADKGVAEIIIGKQRNGPIGRVGLKFHGQLSRFDNYEGMRDII</sequence>
<dbReference type="GO" id="GO:0043139">
    <property type="term" value="F:5'-3' DNA helicase activity"/>
    <property type="evidence" value="ECO:0007669"/>
    <property type="project" value="UniProtKB-EC"/>
</dbReference>
<dbReference type="InterPro" id="IPR007692">
    <property type="entry name" value="DNA_helicase_DnaB"/>
</dbReference>
<dbReference type="PANTHER" id="PTHR30153:SF2">
    <property type="entry name" value="REPLICATIVE DNA HELICASE"/>
    <property type="match status" value="1"/>
</dbReference>
<dbReference type="Gene3D" id="3.40.50.300">
    <property type="entry name" value="P-loop containing nucleotide triphosphate hydrolases"/>
    <property type="match status" value="1"/>
</dbReference>